<sequence length="119" mass="13780">MASFYSILNQFERLNKNTLSSFVFTNPNILSPLFFHPLPLNPNFSFISCLFPSSISFLYVQSFIYLTLITIPFHLLHILLLLYKIIQSRSTALRSLTPFDSSAKTSHERKTTDEDHRCC</sequence>
<dbReference type="Gramene" id="mRNA:HanXRQr2_Chr04g0175741">
    <property type="protein sequence ID" value="CDS:HanXRQr2_Chr04g0175741.1"/>
    <property type="gene ID" value="HanXRQr2_Chr04g0175741"/>
</dbReference>
<evidence type="ECO:0008006" key="5">
    <source>
        <dbReference type="Google" id="ProtNLM"/>
    </source>
</evidence>
<dbReference type="EMBL" id="CM007893">
    <property type="protein sequence ID" value="OTG28608.1"/>
    <property type="molecule type" value="Genomic_DNA"/>
</dbReference>
<evidence type="ECO:0000313" key="3">
    <source>
        <dbReference type="EMBL" id="OTG28608.1"/>
    </source>
</evidence>
<evidence type="ECO:0000256" key="1">
    <source>
        <dbReference type="SAM" id="Phobius"/>
    </source>
</evidence>
<accession>A0A251UZ28</accession>
<reference evidence="3" key="2">
    <citation type="submission" date="2017-02" db="EMBL/GenBank/DDBJ databases">
        <title>Sunflower complete genome.</title>
        <authorList>
            <person name="Langlade N."/>
            <person name="Munos S."/>
        </authorList>
    </citation>
    <scope>NUCLEOTIDE SEQUENCE [LARGE SCALE GENOMIC DNA]</scope>
    <source>
        <tissue evidence="3">Leaves</tissue>
    </source>
</reference>
<gene>
    <name evidence="3" type="ORF">HannXRQ_Chr04g0113141</name>
    <name evidence="2" type="ORF">HanXRQr2_Chr04g0175741</name>
</gene>
<keyword evidence="4" id="KW-1185">Reference proteome</keyword>
<keyword evidence="1" id="KW-0812">Transmembrane</keyword>
<reference evidence="2" key="3">
    <citation type="submission" date="2020-06" db="EMBL/GenBank/DDBJ databases">
        <title>Helianthus annuus Genome sequencing and assembly Release 2.</title>
        <authorList>
            <person name="Gouzy J."/>
            <person name="Langlade N."/>
            <person name="Munos S."/>
        </authorList>
    </citation>
    <scope>NUCLEOTIDE SEQUENCE</scope>
    <source>
        <tissue evidence="2">Leaves</tissue>
    </source>
</reference>
<dbReference type="AlphaFoldDB" id="A0A251UZ28"/>
<evidence type="ECO:0000313" key="4">
    <source>
        <dbReference type="Proteomes" id="UP000215914"/>
    </source>
</evidence>
<dbReference type="EMBL" id="MNCJ02000319">
    <property type="protein sequence ID" value="KAF5810952.1"/>
    <property type="molecule type" value="Genomic_DNA"/>
</dbReference>
<dbReference type="Proteomes" id="UP000215914">
    <property type="component" value="Chromosome 4"/>
</dbReference>
<feature type="transmembrane region" description="Helical" evidence="1">
    <location>
        <begin position="63"/>
        <end position="86"/>
    </location>
</feature>
<name>A0A251UZ28_HELAN</name>
<proteinExistence type="predicted"/>
<organism evidence="3 4">
    <name type="scientific">Helianthus annuus</name>
    <name type="common">Common sunflower</name>
    <dbReference type="NCBI Taxonomy" id="4232"/>
    <lineage>
        <taxon>Eukaryota</taxon>
        <taxon>Viridiplantae</taxon>
        <taxon>Streptophyta</taxon>
        <taxon>Embryophyta</taxon>
        <taxon>Tracheophyta</taxon>
        <taxon>Spermatophyta</taxon>
        <taxon>Magnoliopsida</taxon>
        <taxon>eudicotyledons</taxon>
        <taxon>Gunneridae</taxon>
        <taxon>Pentapetalae</taxon>
        <taxon>asterids</taxon>
        <taxon>campanulids</taxon>
        <taxon>Asterales</taxon>
        <taxon>Asteraceae</taxon>
        <taxon>Asteroideae</taxon>
        <taxon>Heliantheae alliance</taxon>
        <taxon>Heliantheae</taxon>
        <taxon>Helianthus</taxon>
    </lineage>
</organism>
<keyword evidence="1" id="KW-0472">Membrane</keyword>
<protein>
    <recommendedName>
        <fullName evidence="5">Transmembrane protein</fullName>
    </recommendedName>
</protein>
<dbReference type="InParanoid" id="A0A251UZ28"/>
<keyword evidence="1" id="KW-1133">Transmembrane helix</keyword>
<evidence type="ECO:0000313" key="2">
    <source>
        <dbReference type="EMBL" id="KAF5810952.1"/>
    </source>
</evidence>
<reference evidence="2 4" key="1">
    <citation type="journal article" date="2017" name="Nature">
        <title>The sunflower genome provides insights into oil metabolism, flowering and Asterid evolution.</title>
        <authorList>
            <person name="Badouin H."/>
            <person name="Gouzy J."/>
            <person name="Grassa C.J."/>
            <person name="Murat F."/>
            <person name="Staton S.E."/>
            <person name="Cottret L."/>
            <person name="Lelandais-Briere C."/>
            <person name="Owens G.L."/>
            <person name="Carrere S."/>
            <person name="Mayjonade B."/>
            <person name="Legrand L."/>
            <person name="Gill N."/>
            <person name="Kane N.C."/>
            <person name="Bowers J.E."/>
            <person name="Hubner S."/>
            <person name="Bellec A."/>
            <person name="Berard A."/>
            <person name="Berges H."/>
            <person name="Blanchet N."/>
            <person name="Boniface M.C."/>
            <person name="Brunel D."/>
            <person name="Catrice O."/>
            <person name="Chaidir N."/>
            <person name="Claudel C."/>
            <person name="Donnadieu C."/>
            <person name="Faraut T."/>
            <person name="Fievet G."/>
            <person name="Helmstetter N."/>
            <person name="King M."/>
            <person name="Knapp S.J."/>
            <person name="Lai Z."/>
            <person name="Le Paslier M.C."/>
            <person name="Lippi Y."/>
            <person name="Lorenzon L."/>
            <person name="Mandel J.R."/>
            <person name="Marage G."/>
            <person name="Marchand G."/>
            <person name="Marquand E."/>
            <person name="Bret-Mestries E."/>
            <person name="Morien E."/>
            <person name="Nambeesan S."/>
            <person name="Nguyen T."/>
            <person name="Pegot-Espagnet P."/>
            <person name="Pouilly N."/>
            <person name="Raftis F."/>
            <person name="Sallet E."/>
            <person name="Schiex T."/>
            <person name="Thomas J."/>
            <person name="Vandecasteele C."/>
            <person name="Vares D."/>
            <person name="Vear F."/>
            <person name="Vautrin S."/>
            <person name="Crespi M."/>
            <person name="Mangin B."/>
            <person name="Burke J.M."/>
            <person name="Salse J."/>
            <person name="Munos S."/>
            <person name="Vincourt P."/>
            <person name="Rieseberg L.H."/>
            <person name="Langlade N.B."/>
        </authorList>
    </citation>
    <scope>NUCLEOTIDE SEQUENCE [LARGE SCALE GENOMIC DNA]</scope>
    <source>
        <strain evidence="4">cv. SF193</strain>
        <tissue evidence="2">Leaves</tissue>
    </source>
</reference>